<sequence length="98" mass="10635">MKQPSKSAPLPLMLLMLWLVTLPALACPSNGSECKHCIVAQMKYGCPSCVPVIRCMARCLWGGSSRYKCEKKCDCNGGSPKPVDCKICMSRCKCSCVA</sequence>
<name>A0A6A1W9A3_9ROSI</name>
<keyword evidence="1" id="KW-0732">Signal</keyword>
<proteinExistence type="predicted"/>
<evidence type="ECO:0000313" key="2">
    <source>
        <dbReference type="EMBL" id="KAB1221775.1"/>
    </source>
</evidence>
<accession>A0A6A1W9A3</accession>
<comment type="caution">
    <text evidence="2">The sequence shown here is derived from an EMBL/GenBank/DDBJ whole genome shotgun (WGS) entry which is preliminary data.</text>
</comment>
<keyword evidence="3" id="KW-1185">Reference proteome</keyword>
<evidence type="ECO:0000313" key="3">
    <source>
        <dbReference type="Proteomes" id="UP000516437"/>
    </source>
</evidence>
<reference evidence="2 3" key="1">
    <citation type="journal article" date="2019" name="Plant Biotechnol. J.">
        <title>The red bayberry genome and genetic basis of sex determination.</title>
        <authorList>
            <person name="Jia H.M."/>
            <person name="Jia H.J."/>
            <person name="Cai Q.L."/>
            <person name="Wang Y."/>
            <person name="Zhao H.B."/>
            <person name="Yang W.F."/>
            <person name="Wang G.Y."/>
            <person name="Li Y.H."/>
            <person name="Zhan D.L."/>
            <person name="Shen Y.T."/>
            <person name="Niu Q.F."/>
            <person name="Chang L."/>
            <person name="Qiu J."/>
            <person name="Zhao L."/>
            <person name="Xie H.B."/>
            <person name="Fu W.Y."/>
            <person name="Jin J."/>
            <person name="Li X.W."/>
            <person name="Jiao Y."/>
            <person name="Zhou C.C."/>
            <person name="Tu T."/>
            <person name="Chai C.Y."/>
            <person name="Gao J.L."/>
            <person name="Fan L.J."/>
            <person name="van de Weg E."/>
            <person name="Wang J.Y."/>
            <person name="Gao Z.S."/>
        </authorList>
    </citation>
    <scope>NUCLEOTIDE SEQUENCE [LARGE SCALE GENOMIC DNA]</scope>
    <source>
        <tissue evidence="2">Leaves</tissue>
    </source>
</reference>
<gene>
    <name evidence="2" type="ORF">CJ030_MR2G001466</name>
</gene>
<dbReference type="OrthoDB" id="1855047at2759"/>
<dbReference type="EMBL" id="RXIC02000020">
    <property type="protein sequence ID" value="KAB1221775.1"/>
    <property type="molecule type" value="Genomic_DNA"/>
</dbReference>
<feature type="chain" id="PRO_5025518471" evidence="1">
    <location>
        <begin position="27"/>
        <end position="98"/>
    </location>
</feature>
<protein>
    <submittedName>
        <fullName evidence="2">Uncharacterized protein</fullName>
    </submittedName>
</protein>
<dbReference type="Proteomes" id="UP000516437">
    <property type="component" value="Chromosome 2"/>
</dbReference>
<dbReference type="AlphaFoldDB" id="A0A6A1W9A3"/>
<evidence type="ECO:0000256" key="1">
    <source>
        <dbReference type="SAM" id="SignalP"/>
    </source>
</evidence>
<organism evidence="2 3">
    <name type="scientific">Morella rubra</name>
    <name type="common">Chinese bayberry</name>
    <dbReference type="NCBI Taxonomy" id="262757"/>
    <lineage>
        <taxon>Eukaryota</taxon>
        <taxon>Viridiplantae</taxon>
        <taxon>Streptophyta</taxon>
        <taxon>Embryophyta</taxon>
        <taxon>Tracheophyta</taxon>
        <taxon>Spermatophyta</taxon>
        <taxon>Magnoliopsida</taxon>
        <taxon>eudicotyledons</taxon>
        <taxon>Gunneridae</taxon>
        <taxon>Pentapetalae</taxon>
        <taxon>rosids</taxon>
        <taxon>fabids</taxon>
        <taxon>Fagales</taxon>
        <taxon>Myricaceae</taxon>
        <taxon>Morella</taxon>
    </lineage>
</organism>
<feature type="signal peptide" evidence="1">
    <location>
        <begin position="1"/>
        <end position="26"/>
    </location>
</feature>